<name>A0ABT2TKU7_9FIRM</name>
<proteinExistence type="predicted"/>
<dbReference type="Proteomes" id="UP001652442">
    <property type="component" value="Unassembled WGS sequence"/>
</dbReference>
<organism evidence="1 2">
    <name type="scientific">Brotonthovivens ammoniilytica</name>
    <dbReference type="NCBI Taxonomy" id="2981725"/>
    <lineage>
        <taxon>Bacteria</taxon>
        <taxon>Bacillati</taxon>
        <taxon>Bacillota</taxon>
        <taxon>Clostridia</taxon>
        <taxon>Lachnospirales</taxon>
        <taxon>Lachnospiraceae</taxon>
        <taxon>Brotonthovivens</taxon>
    </lineage>
</organism>
<gene>
    <name evidence="1" type="ORF">OCV88_08125</name>
</gene>
<reference evidence="1 2" key="1">
    <citation type="journal article" date="2021" name="ISME Commun">
        <title>Automated analysis of genomic sequences facilitates high-throughput and comprehensive description of bacteria.</title>
        <authorList>
            <person name="Hitch T.C.A."/>
        </authorList>
    </citation>
    <scope>NUCLEOTIDE SEQUENCE [LARGE SCALE GENOMIC DNA]</scope>
    <source>
        <strain evidence="1 2">Sanger_109</strain>
    </source>
</reference>
<protein>
    <submittedName>
        <fullName evidence="1">Uncharacterized protein</fullName>
    </submittedName>
</protein>
<accession>A0ABT2TKU7</accession>
<dbReference type="EMBL" id="JAOQJQ010000003">
    <property type="protein sequence ID" value="MCU6762301.1"/>
    <property type="molecule type" value="Genomic_DNA"/>
</dbReference>
<evidence type="ECO:0000313" key="1">
    <source>
        <dbReference type="EMBL" id="MCU6762301.1"/>
    </source>
</evidence>
<dbReference type="RefSeq" id="WP_158425016.1">
    <property type="nucleotide sequence ID" value="NZ_JAOQJQ010000003.1"/>
</dbReference>
<sequence length="91" mass="10824">MDDYVFVDVDPKFRQLLKSIFTDEFMKSFTNFENFEGFQYSSAVITNWNSERMVYSQLLMDNFVRESTRFSSWNEMVIAASDQRFGKAKVN</sequence>
<keyword evidence="2" id="KW-1185">Reference proteome</keyword>
<evidence type="ECO:0000313" key="2">
    <source>
        <dbReference type="Proteomes" id="UP001652442"/>
    </source>
</evidence>
<comment type="caution">
    <text evidence="1">The sequence shown here is derived from an EMBL/GenBank/DDBJ whole genome shotgun (WGS) entry which is preliminary data.</text>
</comment>